<dbReference type="Proteomes" id="UP000516105">
    <property type="component" value="Chromosome"/>
</dbReference>
<name>A0ABX6TA94_9SPHN</name>
<dbReference type="InterPro" id="IPR001173">
    <property type="entry name" value="Glyco_trans_2-like"/>
</dbReference>
<dbReference type="EMBL" id="CP060782">
    <property type="protein sequence ID" value="QNP46479.1"/>
    <property type="molecule type" value="Genomic_DNA"/>
</dbReference>
<feature type="domain" description="Glycosyltransferase 2-like" evidence="1">
    <location>
        <begin position="24"/>
        <end position="169"/>
    </location>
</feature>
<organism evidence="2 3">
    <name type="scientific">Sphingomonas sediminicola</name>
    <dbReference type="NCBI Taxonomy" id="386874"/>
    <lineage>
        <taxon>Bacteria</taxon>
        <taxon>Pseudomonadati</taxon>
        <taxon>Pseudomonadota</taxon>
        <taxon>Alphaproteobacteria</taxon>
        <taxon>Sphingomonadales</taxon>
        <taxon>Sphingomonadaceae</taxon>
        <taxon>Sphingomonas</taxon>
    </lineage>
</organism>
<dbReference type="Gene3D" id="3.90.550.10">
    <property type="entry name" value="Spore Coat Polysaccharide Biosynthesis Protein SpsA, Chain A"/>
    <property type="match status" value="1"/>
</dbReference>
<dbReference type="InterPro" id="IPR029044">
    <property type="entry name" value="Nucleotide-diphossugar_trans"/>
</dbReference>
<evidence type="ECO:0000313" key="3">
    <source>
        <dbReference type="Proteomes" id="UP000516105"/>
    </source>
</evidence>
<reference evidence="2 3" key="1">
    <citation type="submission" date="2020-08" db="EMBL/GenBank/DDBJ databases">
        <title>Genome sequence of Sphingomonas sediminicola KACC 15039T.</title>
        <authorList>
            <person name="Hyun D.-W."/>
            <person name="Bae J.-W."/>
        </authorList>
    </citation>
    <scope>NUCLEOTIDE SEQUENCE [LARGE SCALE GENOMIC DNA]</scope>
    <source>
        <strain evidence="2 3">KACC 15039</strain>
    </source>
</reference>
<protein>
    <submittedName>
        <fullName evidence="2">Glycosyltransferase</fullName>
    </submittedName>
</protein>
<gene>
    <name evidence="2" type="ORF">H9L14_04800</name>
</gene>
<sequence>MSSGESIAVVLGRVSTEDTDRVIETIEALDPVVSGERCEIVIADRLQDKLTDVIRRVYPHVRLIDCPPGMTLTEMRTLAYEASSAPIVAVTEDHCVPTPGWARTIKQAFDQGGPELVAVGGSVVNGVTDTGLDWATYLCEYSFFSPPVAQGDSAILPGMNVAYRRSALEGIPRELLTSGFWETTVHPLLLEKGGRFLSLNELVMLHKKRFSWRLFASQRFIYSRYFAGLRFGHAALPKRALASLASLALPPLLLMRAVKAAKAKGLGKEMLRASPYLLTLYCVWALGESVGRFAARATPSR</sequence>
<evidence type="ECO:0000259" key="1">
    <source>
        <dbReference type="Pfam" id="PF00535"/>
    </source>
</evidence>
<evidence type="ECO:0000313" key="2">
    <source>
        <dbReference type="EMBL" id="QNP46479.1"/>
    </source>
</evidence>
<dbReference type="RefSeq" id="WP_187709432.1">
    <property type="nucleotide sequence ID" value="NZ_CP060782.1"/>
</dbReference>
<dbReference type="Pfam" id="PF00535">
    <property type="entry name" value="Glycos_transf_2"/>
    <property type="match status" value="1"/>
</dbReference>
<proteinExistence type="predicted"/>
<dbReference type="SUPFAM" id="SSF53448">
    <property type="entry name" value="Nucleotide-diphospho-sugar transferases"/>
    <property type="match status" value="1"/>
</dbReference>
<accession>A0ABX6TA94</accession>
<keyword evidence="3" id="KW-1185">Reference proteome</keyword>